<gene>
    <name evidence="1" type="ORF">GGQ67_000081</name>
</gene>
<sequence>MAQYKETNRFHCESSSGAHYVVIEQILTSRLALDVGESPRTDYVTDTGEIAERLDDDTFLLLLSAEVLHVA</sequence>
<name>A0A7W6CNP0_9HYPH</name>
<dbReference type="AlphaFoldDB" id="A0A7W6CNP0"/>
<comment type="caution">
    <text evidence="1">The sequence shown here is derived from an EMBL/GenBank/DDBJ whole genome shotgun (WGS) entry which is preliminary data.</text>
</comment>
<dbReference type="RefSeq" id="WP_183898211.1">
    <property type="nucleotide sequence ID" value="NZ_JACIDW010000001.1"/>
</dbReference>
<organism evidence="1 2">
    <name type="scientific">Rhizobium metallidurans</name>
    <dbReference type="NCBI Taxonomy" id="1265931"/>
    <lineage>
        <taxon>Bacteria</taxon>
        <taxon>Pseudomonadati</taxon>
        <taxon>Pseudomonadota</taxon>
        <taxon>Alphaproteobacteria</taxon>
        <taxon>Hyphomicrobiales</taxon>
        <taxon>Rhizobiaceae</taxon>
        <taxon>Rhizobium/Agrobacterium group</taxon>
        <taxon>Rhizobium</taxon>
    </lineage>
</organism>
<proteinExistence type="predicted"/>
<evidence type="ECO:0000313" key="1">
    <source>
        <dbReference type="EMBL" id="MBB3962463.1"/>
    </source>
</evidence>
<keyword evidence="2" id="KW-1185">Reference proteome</keyword>
<protein>
    <submittedName>
        <fullName evidence="1">Uncharacterized protein</fullName>
    </submittedName>
</protein>
<evidence type="ECO:0000313" key="2">
    <source>
        <dbReference type="Proteomes" id="UP000582090"/>
    </source>
</evidence>
<accession>A0A7W6CNP0</accession>
<dbReference type="EMBL" id="JACIDW010000001">
    <property type="protein sequence ID" value="MBB3962463.1"/>
    <property type="molecule type" value="Genomic_DNA"/>
</dbReference>
<reference evidence="1 2" key="1">
    <citation type="submission" date="2020-08" db="EMBL/GenBank/DDBJ databases">
        <title>Genomic Encyclopedia of Type Strains, Phase IV (KMG-IV): sequencing the most valuable type-strain genomes for metagenomic binning, comparative biology and taxonomic classification.</title>
        <authorList>
            <person name="Goeker M."/>
        </authorList>
    </citation>
    <scope>NUCLEOTIDE SEQUENCE [LARGE SCALE GENOMIC DNA]</scope>
    <source>
        <strain evidence="1 2">DSM 26575</strain>
    </source>
</reference>
<dbReference type="Proteomes" id="UP000582090">
    <property type="component" value="Unassembled WGS sequence"/>
</dbReference>